<dbReference type="InterPro" id="IPR037923">
    <property type="entry name" value="HTH-like"/>
</dbReference>
<evidence type="ECO:0000259" key="5">
    <source>
        <dbReference type="PROSITE" id="PS01124"/>
    </source>
</evidence>
<dbReference type="InterPro" id="IPR050204">
    <property type="entry name" value="AraC_XylS_family_regulators"/>
</dbReference>
<evidence type="ECO:0000256" key="4">
    <source>
        <dbReference type="SAM" id="MobiDB-lite"/>
    </source>
</evidence>
<dbReference type="Gene3D" id="1.10.10.60">
    <property type="entry name" value="Homeodomain-like"/>
    <property type="match status" value="1"/>
</dbReference>
<keyword evidence="3" id="KW-0804">Transcription</keyword>
<evidence type="ECO:0000313" key="6">
    <source>
        <dbReference type="EMBL" id="GAA2407447.1"/>
    </source>
</evidence>
<feature type="domain" description="HTH araC/xylS-type" evidence="5">
    <location>
        <begin position="153"/>
        <end position="250"/>
    </location>
</feature>
<dbReference type="EMBL" id="BAAATJ010000019">
    <property type="protein sequence ID" value="GAA2407447.1"/>
    <property type="molecule type" value="Genomic_DNA"/>
</dbReference>
<dbReference type="PANTHER" id="PTHR46796:SF2">
    <property type="entry name" value="TRANSCRIPTIONAL REGULATORY PROTEIN"/>
    <property type="match status" value="1"/>
</dbReference>
<feature type="region of interest" description="Disordered" evidence="4">
    <location>
        <begin position="242"/>
        <end position="306"/>
    </location>
</feature>
<name>A0ABP5VRD7_9ACTN</name>
<dbReference type="InterPro" id="IPR009057">
    <property type="entry name" value="Homeodomain-like_sf"/>
</dbReference>
<keyword evidence="1" id="KW-0805">Transcription regulation</keyword>
<comment type="caution">
    <text evidence="6">The sequence shown here is derived from an EMBL/GenBank/DDBJ whole genome shotgun (WGS) entry which is preliminary data.</text>
</comment>
<dbReference type="Pfam" id="PF12833">
    <property type="entry name" value="HTH_18"/>
    <property type="match status" value="1"/>
</dbReference>
<dbReference type="InterPro" id="IPR003313">
    <property type="entry name" value="AraC-bd"/>
</dbReference>
<dbReference type="Pfam" id="PF02311">
    <property type="entry name" value="AraC_binding"/>
    <property type="match status" value="1"/>
</dbReference>
<dbReference type="PROSITE" id="PS01124">
    <property type="entry name" value="HTH_ARAC_FAMILY_2"/>
    <property type="match status" value="1"/>
</dbReference>
<sequence length="306" mass="33805">MAGISEVFHAHITGHAYPMHTHATWALLIVDRGMVRYDLHRHRRGALKQVVTLLPPHVPHNGCQVTPEGFRKRVLYLDSSLLDDGLAGLAVDRPSIDDPVLRHRIHLLHLSLARPGDELEAESRLALVTERLRRHLERRFEPGSTVEDPCLAERLRDLLDARFTEGVSLREASGVLHAHPAHLVRTFGRRFGMSPHQYLIGRRVDLARGMLLDGVPPRAVAASTGFYDQSHFTRHFTKVIGTSPGRYARSGPPAEPAGTPVRETRKRPGRRSPAGALPRAGGDSSPARAVGRVGLEPTTNGLKVRT</sequence>
<accession>A0ABP5VRD7</accession>
<proteinExistence type="predicted"/>
<dbReference type="SUPFAM" id="SSF46689">
    <property type="entry name" value="Homeodomain-like"/>
    <property type="match status" value="2"/>
</dbReference>
<evidence type="ECO:0000313" key="7">
    <source>
        <dbReference type="Proteomes" id="UP001500058"/>
    </source>
</evidence>
<evidence type="ECO:0000256" key="1">
    <source>
        <dbReference type="ARBA" id="ARBA00023015"/>
    </source>
</evidence>
<reference evidence="7" key="1">
    <citation type="journal article" date="2019" name="Int. J. Syst. Evol. Microbiol.">
        <title>The Global Catalogue of Microorganisms (GCM) 10K type strain sequencing project: providing services to taxonomists for standard genome sequencing and annotation.</title>
        <authorList>
            <consortium name="The Broad Institute Genomics Platform"/>
            <consortium name="The Broad Institute Genome Sequencing Center for Infectious Disease"/>
            <person name="Wu L."/>
            <person name="Ma J."/>
        </authorList>
    </citation>
    <scope>NUCLEOTIDE SEQUENCE [LARGE SCALE GENOMIC DNA]</scope>
    <source>
        <strain evidence="7">JCM 6921</strain>
    </source>
</reference>
<dbReference type="SMART" id="SM00342">
    <property type="entry name" value="HTH_ARAC"/>
    <property type="match status" value="1"/>
</dbReference>
<dbReference type="InterPro" id="IPR018060">
    <property type="entry name" value="HTH_AraC"/>
</dbReference>
<dbReference type="PANTHER" id="PTHR46796">
    <property type="entry name" value="HTH-TYPE TRANSCRIPTIONAL ACTIVATOR RHAS-RELATED"/>
    <property type="match status" value="1"/>
</dbReference>
<dbReference type="Proteomes" id="UP001500058">
    <property type="component" value="Unassembled WGS sequence"/>
</dbReference>
<evidence type="ECO:0000256" key="2">
    <source>
        <dbReference type="ARBA" id="ARBA00023125"/>
    </source>
</evidence>
<dbReference type="SUPFAM" id="SSF51215">
    <property type="entry name" value="Regulatory protein AraC"/>
    <property type="match status" value="1"/>
</dbReference>
<evidence type="ECO:0000256" key="3">
    <source>
        <dbReference type="ARBA" id="ARBA00023163"/>
    </source>
</evidence>
<gene>
    <name evidence="6" type="ORF">GCM10010420_39430</name>
</gene>
<protein>
    <submittedName>
        <fullName evidence="6">AraC family transcriptional regulator</fullName>
    </submittedName>
</protein>
<keyword evidence="7" id="KW-1185">Reference proteome</keyword>
<organism evidence="6 7">
    <name type="scientific">Streptomyces glaucosporus</name>
    <dbReference type="NCBI Taxonomy" id="284044"/>
    <lineage>
        <taxon>Bacteria</taxon>
        <taxon>Bacillati</taxon>
        <taxon>Actinomycetota</taxon>
        <taxon>Actinomycetes</taxon>
        <taxon>Kitasatosporales</taxon>
        <taxon>Streptomycetaceae</taxon>
        <taxon>Streptomyces</taxon>
    </lineage>
</organism>
<feature type="compositionally biased region" description="Polar residues" evidence="4">
    <location>
        <begin position="297"/>
        <end position="306"/>
    </location>
</feature>
<keyword evidence="2" id="KW-0238">DNA-binding</keyword>